<dbReference type="Pfam" id="PF01432">
    <property type="entry name" value="Peptidase_M3"/>
    <property type="match status" value="1"/>
</dbReference>
<evidence type="ECO:0000259" key="8">
    <source>
        <dbReference type="Pfam" id="PF08439"/>
    </source>
</evidence>
<evidence type="ECO:0000256" key="1">
    <source>
        <dbReference type="ARBA" id="ARBA00001947"/>
    </source>
</evidence>
<protein>
    <submittedName>
        <fullName evidence="9">M3 family oligoendopeptidase</fullName>
    </submittedName>
</protein>
<feature type="domain" description="Oligopeptidase F N-terminal" evidence="8">
    <location>
        <begin position="121"/>
        <end position="170"/>
    </location>
</feature>
<reference evidence="9" key="1">
    <citation type="journal article" date="2022" name="Nat. Microbiol.">
        <title>Unique mobile elements and scalable gene flow at the prokaryote-eukaryote boundary revealed by circularized Asgard archaea genomes.</title>
        <authorList>
            <person name="Wu F."/>
            <person name="Speth D.R."/>
            <person name="Philosof A."/>
            <person name="Cremiere A."/>
            <person name="Narayanan A."/>
            <person name="Barco R.A."/>
            <person name="Connon S.A."/>
            <person name="Amend J.P."/>
            <person name="Antoshechkin I.A."/>
            <person name="Orphan V.J."/>
        </authorList>
    </citation>
    <scope>NUCLEOTIDE SEQUENCE</scope>
    <source>
        <strain evidence="9">PR6</strain>
    </source>
</reference>
<gene>
    <name evidence="9" type="ORF">K9W46_09120</name>
</gene>
<sequence length="596" mass="69632">MNQNEIAWDLTELFDSAEDPTLKERVEWLHKTVDEIKQKYKGKINSSDFTENQLLELLRDIEELMMNLSEYAQFAGLTFSANMTTIENQKLFNEMREITSEIEKKLAFVDIELGKLLLANESLIDSPVLKEYSHYLEKVKRHAPHMLSEAEEKIIIEKDKYGVSGWSQLQSQWLNTRFFEVEVLGEKKKLTYGEANGLLAHPDQKTRESAYRAIYGGLGKDEIIFSSALRNICADWVQVSKMRKYDSPMHQSLIVNDVDQEIIDNLMIAIEKNSSLYQRYLKLKAKIMGQEAPLKNWDVVAPISTMVKEYNWEEARDLVIKAYQQFDEEYATSTKEMFEKNHIDASPRFGKRNGAFCSGVYKKKNSYILQTFSKSLRDIYTLAHELGHATHNYYAFRNQTILNSRAPMVTAETASIFGELLLTDMLLNEIEDKEMKKEILARVLDGAGMAIFQVSARVFFEKDLYEAVERGEFLNGETIAKYWVKGRDKIYGDAMEWFDEMKWEWCMKPHYFMANFRFYNYPYVFAQLFVYSLYQKYIKEGKEFIPKFKQLLSLGGSKSPKELGEIMGVDITKPEFWDLGMKQYEHFVNELEKLVE</sequence>
<dbReference type="InterPro" id="IPR001567">
    <property type="entry name" value="Pept_M3A_M3B_dom"/>
</dbReference>
<proteinExistence type="predicted"/>
<evidence type="ECO:0000256" key="4">
    <source>
        <dbReference type="ARBA" id="ARBA00022801"/>
    </source>
</evidence>
<feature type="domain" description="Peptidase M3A/M3B catalytic" evidence="7">
    <location>
        <begin position="200"/>
        <end position="581"/>
    </location>
</feature>
<name>A0A9Y1BP22_9ARCH</name>
<accession>A0A9Y1BP22</accession>
<dbReference type="InterPro" id="IPR013647">
    <property type="entry name" value="OligopepF_N_dom"/>
</dbReference>
<dbReference type="GO" id="GO:0004222">
    <property type="term" value="F:metalloendopeptidase activity"/>
    <property type="evidence" value="ECO:0007669"/>
    <property type="project" value="InterPro"/>
</dbReference>
<comment type="cofactor">
    <cofactor evidence="1">
        <name>Zn(2+)</name>
        <dbReference type="ChEBI" id="CHEBI:29105"/>
    </cofactor>
</comment>
<evidence type="ECO:0000256" key="6">
    <source>
        <dbReference type="ARBA" id="ARBA00023049"/>
    </source>
</evidence>
<evidence type="ECO:0000259" key="7">
    <source>
        <dbReference type="Pfam" id="PF01432"/>
    </source>
</evidence>
<evidence type="ECO:0000256" key="5">
    <source>
        <dbReference type="ARBA" id="ARBA00022833"/>
    </source>
</evidence>
<evidence type="ECO:0000256" key="3">
    <source>
        <dbReference type="ARBA" id="ARBA00022723"/>
    </source>
</evidence>
<dbReference type="Pfam" id="PF08439">
    <property type="entry name" value="Peptidase_M3_N"/>
    <property type="match status" value="1"/>
</dbReference>
<dbReference type="AlphaFoldDB" id="A0A9Y1BP22"/>
<dbReference type="GO" id="GO:0006508">
    <property type="term" value="P:proteolysis"/>
    <property type="evidence" value="ECO:0007669"/>
    <property type="project" value="UniProtKB-KW"/>
</dbReference>
<evidence type="ECO:0000256" key="2">
    <source>
        <dbReference type="ARBA" id="ARBA00022670"/>
    </source>
</evidence>
<evidence type="ECO:0000313" key="9">
    <source>
        <dbReference type="EMBL" id="UJG42549.1"/>
    </source>
</evidence>
<keyword evidence="4" id="KW-0378">Hydrolase</keyword>
<keyword evidence="3" id="KW-0479">Metal-binding</keyword>
<keyword evidence="6" id="KW-0482">Metalloprotease</keyword>
<dbReference type="CDD" id="cd09610">
    <property type="entry name" value="M3B_PepF"/>
    <property type="match status" value="1"/>
</dbReference>
<dbReference type="EMBL" id="CP084167">
    <property type="protein sequence ID" value="UJG42549.1"/>
    <property type="molecule type" value="Genomic_DNA"/>
</dbReference>
<organism evidence="9">
    <name type="scientific">Candidatus Heimdallarchaeum endolithica</name>
    <dbReference type="NCBI Taxonomy" id="2876572"/>
    <lineage>
        <taxon>Archaea</taxon>
        <taxon>Promethearchaeati</taxon>
        <taxon>Candidatus Heimdallarchaeota</taxon>
        <taxon>Candidatus Heimdallarchaeia (ex Rinke et al. 2021) (nom. nud.)</taxon>
        <taxon>Candidatus Heimdallarchaeales</taxon>
        <taxon>Candidatus Heimdallarchaeaceae</taxon>
        <taxon>Candidatus Heimdallarchaeum</taxon>
    </lineage>
</organism>
<keyword evidence="5" id="KW-0862">Zinc</keyword>
<dbReference type="GO" id="GO:0046872">
    <property type="term" value="F:metal ion binding"/>
    <property type="evidence" value="ECO:0007669"/>
    <property type="project" value="UniProtKB-KW"/>
</dbReference>
<dbReference type="SUPFAM" id="SSF55486">
    <property type="entry name" value="Metalloproteases ('zincins'), catalytic domain"/>
    <property type="match status" value="1"/>
</dbReference>
<dbReference type="Proteomes" id="UP001200513">
    <property type="component" value="Chromosome"/>
</dbReference>
<dbReference type="Gene3D" id="1.10.1370.20">
    <property type="entry name" value="Oligoendopeptidase f, C-terminal domain"/>
    <property type="match status" value="1"/>
</dbReference>
<dbReference type="InterPro" id="IPR042088">
    <property type="entry name" value="OligoPept_F_C"/>
</dbReference>
<dbReference type="Gene3D" id="1.20.140.70">
    <property type="entry name" value="Oligopeptidase f, N-terminal domain"/>
    <property type="match status" value="1"/>
</dbReference>
<keyword evidence="2" id="KW-0645">Protease</keyword>